<dbReference type="RefSeq" id="XP_013985786.2">
    <property type="nucleotide sequence ID" value="XM_014130311.2"/>
</dbReference>
<dbReference type="AlphaFoldDB" id="A0A1S3L494"/>
<dbReference type="InterPro" id="IPR043136">
    <property type="entry name" value="B30.2/SPRY_sf"/>
</dbReference>
<dbReference type="Gene3D" id="3.80.10.10">
    <property type="entry name" value="Ribonuclease Inhibitor"/>
    <property type="match status" value="1"/>
</dbReference>
<feature type="domain" description="B30.2/SPRY" evidence="3">
    <location>
        <begin position="184"/>
        <end position="378"/>
    </location>
</feature>
<dbReference type="InterPro" id="IPR032675">
    <property type="entry name" value="LRR_dom_sf"/>
</dbReference>
<accession>A0A1S3L494</accession>
<gene>
    <name evidence="5" type="primary">LOC106564269</name>
</gene>
<evidence type="ECO:0000256" key="1">
    <source>
        <dbReference type="ARBA" id="ARBA00022614"/>
    </source>
</evidence>
<dbReference type="SMART" id="SM00449">
    <property type="entry name" value="SPRY"/>
    <property type="match status" value="1"/>
</dbReference>
<dbReference type="SUPFAM" id="SSF49899">
    <property type="entry name" value="Concanavalin A-like lectins/glucanases"/>
    <property type="match status" value="1"/>
</dbReference>
<dbReference type="InterPro" id="IPR003879">
    <property type="entry name" value="Butyrophylin_SPRY"/>
</dbReference>
<dbReference type="Pfam" id="PF13516">
    <property type="entry name" value="LRR_6"/>
    <property type="match status" value="2"/>
</dbReference>
<evidence type="ECO:0000313" key="4">
    <source>
        <dbReference type="Proteomes" id="UP001652741"/>
    </source>
</evidence>
<evidence type="ECO:0000313" key="5">
    <source>
        <dbReference type="RefSeq" id="XP_013985786.2"/>
    </source>
</evidence>
<dbReference type="InterPro" id="IPR001611">
    <property type="entry name" value="Leu-rich_rpt"/>
</dbReference>
<dbReference type="InterPro" id="IPR001870">
    <property type="entry name" value="B30.2/SPRY"/>
</dbReference>
<dbReference type="InterPro" id="IPR051261">
    <property type="entry name" value="NLR"/>
</dbReference>
<sequence>MIHCLLELKDHTILQNDNQVSSSDTPLTPFQCSLLAFMFMSEKPEEFDFRNKQTSEEGFYRLAPALRSCTTALLNCCHMTPLLCATVASVLRSLIRPTLKLLTLDLSYNDLGDLGLESLAFALHERCTLQGLRLSGCLITLPENVSSVLVIALRSDPFQMKELDLSYNPLGDIELDFPFQLKLNLEHRGENRNKPGLQKYACELTLDPSTANCFLVLSEGDKKVTRQSKKQLYPITQDGFDKCNQVLCKEGLDKRHYLEVECLHKVHIGMAYKGIERKGTGESVTLGCNANSWTLYASKYQGHAQHKEILHRLQLPKIKAHVPYRVGVFLDWPAGTLSFYMVNQLGTLTHLYTFHTTFTEPLYLGFGLNSPTATIHLL</sequence>
<dbReference type="GeneID" id="106564269"/>
<proteinExistence type="predicted"/>
<keyword evidence="1" id="KW-0433">Leucine-rich repeat</keyword>
<dbReference type="SUPFAM" id="SSF52047">
    <property type="entry name" value="RNI-like"/>
    <property type="match status" value="1"/>
</dbReference>
<protein>
    <submittedName>
        <fullName evidence="5">E3 ubiquitin-protein ligase TRIM21</fullName>
    </submittedName>
</protein>
<organism evidence="4 5">
    <name type="scientific">Salmo salar</name>
    <name type="common">Atlantic salmon</name>
    <dbReference type="NCBI Taxonomy" id="8030"/>
    <lineage>
        <taxon>Eukaryota</taxon>
        <taxon>Metazoa</taxon>
        <taxon>Chordata</taxon>
        <taxon>Craniata</taxon>
        <taxon>Vertebrata</taxon>
        <taxon>Euteleostomi</taxon>
        <taxon>Actinopterygii</taxon>
        <taxon>Neopterygii</taxon>
        <taxon>Teleostei</taxon>
        <taxon>Protacanthopterygii</taxon>
        <taxon>Salmoniformes</taxon>
        <taxon>Salmonidae</taxon>
        <taxon>Salmoninae</taxon>
        <taxon>Salmo</taxon>
    </lineage>
</organism>
<reference evidence="5" key="1">
    <citation type="submission" date="2025-08" db="UniProtKB">
        <authorList>
            <consortium name="RefSeq"/>
        </authorList>
    </citation>
    <scope>IDENTIFICATION</scope>
</reference>
<evidence type="ECO:0000259" key="3">
    <source>
        <dbReference type="PROSITE" id="PS50188"/>
    </source>
</evidence>
<dbReference type="Pfam" id="PF13765">
    <property type="entry name" value="PRY"/>
    <property type="match status" value="1"/>
</dbReference>
<dbReference type="PROSITE" id="PS50188">
    <property type="entry name" value="B302_SPRY"/>
    <property type="match status" value="1"/>
</dbReference>
<dbReference type="InterPro" id="IPR013320">
    <property type="entry name" value="ConA-like_dom_sf"/>
</dbReference>
<keyword evidence="2" id="KW-0677">Repeat</keyword>
<dbReference type="PRINTS" id="PR01407">
    <property type="entry name" value="BUTYPHLNCDUF"/>
</dbReference>
<dbReference type="Pfam" id="PF00622">
    <property type="entry name" value="SPRY"/>
    <property type="match status" value="1"/>
</dbReference>
<dbReference type="InterPro" id="IPR006574">
    <property type="entry name" value="PRY"/>
</dbReference>
<dbReference type="Gene3D" id="2.60.120.920">
    <property type="match status" value="1"/>
</dbReference>
<keyword evidence="4" id="KW-1185">Reference proteome</keyword>
<dbReference type="InterPro" id="IPR003877">
    <property type="entry name" value="SPRY_dom"/>
</dbReference>
<dbReference type="PROSITE" id="PS51450">
    <property type="entry name" value="LRR"/>
    <property type="match status" value="1"/>
</dbReference>
<dbReference type="KEGG" id="sasa:106564269"/>
<name>A0A1S3L494_SALSA</name>
<dbReference type="PANTHER" id="PTHR24106">
    <property type="entry name" value="NACHT, LRR AND CARD DOMAINS-CONTAINING"/>
    <property type="match status" value="1"/>
</dbReference>
<dbReference type="Proteomes" id="UP001652741">
    <property type="component" value="Chromosome ssa12"/>
</dbReference>
<dbReference type="SMART" id="SM00589">
    <property type="entry name" value="PRY"/>
    <property type="match status" value="1"/>
</dbReference>
<evidence type="ECO:0000256" key="2">
    <source>
        <dbReference type="ARBA" id="ARBA00022737"/>
    </source>
</evidence>